<dbReference type="Pfam" id="PF06108">
    <property type="entry name" value="DUF952"/>
    <property type="match status" value="1"/>
</dbReference>
<protein>
    <submittedName>
        <fullName evidence="1">Uncharacterized protein (DUF952 family)</fullName>
    </submittedName>
</protein>
<gene>
    <name evidence="1" type="ORF">EV664_101238</name>
</gene>
<dbReference type="InterPro" id="IPR009297">
    <property type="entry name" value="DUF952"/>
</dbReference>
<dbReference type="RefSeq" id="WP_133493860.1">
    <property type="nucleotide sequence ID" value="NZ_BMLU01000001.1"/>
</dbReference>
<dbReference type="AlphaFoldDB" id="A0A4R6FZQ9"/>
<dbReference type="EMBL" id="SNWD01000001">
    <property type="protein sequence ID" value="TDN86664.1"/>
    <property type="molecule type" value="Genomic_DNA"/>
</dbReference>
<evidence type="ECO:0000313" key="1">
    <source>
        <dbReference type="EMBL" id="TDN86664.1"/>
    </source>
</evidence>
<dbReference type="OrthoDB" id="9799937at2"/>
<dbReference type="Proteomes" id="UP000295493">
    <property type="component" value="Unassembled WGS sequence"/>
</dbReference>
<dbReference type="PANTHER" id="PTHR34129">
    <property type="entry name" value="BLR1139 PROTEIN"/>
    <property type="match status" value="1"/>
</dbReference>
<name>A0A4R6FZQ9_9SPHN</name>
<evidence type="ECO:0000313" key="2">
    <source>
        <dbReference type="Proteomes" id="UP000295493"/>
    </source>
</evidence>
<comment type="caution">
    <text evidence="1">The sequence shown here is derived from an EMBL/GenBank/DDBJ whole genome shotgun (WGS) entry which is preliminary data.</text>
</comment>
<dbReference type="SUPFAM" id="SSF56399">
    <property type="entry name" value="ADP-ribosylation"/>
    <property type="match status" value="1"/>
</dbReference>
<dbReference type="PANTHER" id="PTHR34129:SF1">
    <property type="entry name" value="DUF952 DOMAIN-CONTAINING PROTEIN"/>
    <property type="match status" value="1"/>
</dbReference>
<dbReference type="Gene3D" id="3.20.170.20">
    <property type="entry name" value="Protein of unknown function DUF952"/>
    <property type="match status" value="1"/>
</dbReference>
<organism evidence="1 2">
    <name type="scientific">Stakelama pacifica</name>
    <dbReference type="NCBI Taxonomy" id="517720"/>
    <lineage>
        <taxon>Bacteria</taxon>
        <taxon>Pseudomonadati</taxon>
        <taxon>Pseudomonadota</taxon>
        <taxon>Alphaproteobacteria</taxon>
        <taxon>Sphingomonadales</taxon>
        <taxon>Sphingomonadaceae</taxon>
        <taxon>Stakelama</taxon>
    </lineage>
</organism>
<proteinExistence type="predicted"/>
<keyword evidence="2" id="KW-1185">Reference proteome</keyword>
<accession>A0A4R6FZQ9</accession>
<sequence>MDRPEIAYKVLTDEEMQLFEADRFEGSEVDRKDGYVHLSTAEQLTDTVNLHFKDISDEDLWVLAVDLEVLGRQIRWEKARDGEEFPHLYGKIRLDTVIGYSPLERDEDGAVKLPVAG</sequence>
<reference evidence="1 2" key="1">
    <citation type="submission" date="2019-03" db="EMBL/GenBank/DDBJ databases">
        <title>Genomic Encyclopedia of Type Strains, Phase IV (KMG-IV): sequencing the most valuable type-strain genomes for metagenomic binning, comparative biology and taxonomic classification.</title>
        <authorList>
            <person name="Goeker M."/>
        </authorList>
    </citation>
    <scope>NUCLEOTIDE SEQUENCE [LARGE SCALE GENOMIC DNA]</scope>
    <source>
        <strain evidence="1 2">DSM 25059</strain>
    </source>
</reference>